<feature type="domain" description="UDP N-acetylglucosamine O-acyltransferase C-terminal" evidence="9">
    <location>
        <begin position="180"/>
        <end position="261"/>
    </location>
</feature>
<dbReference type="SUPFAM" id="SSF51161">
    <property type="entry name" value="Trimeric LpxA-like enzymes"/>
    <property type="match status" value="1"/>
</dbReference>
<dbReference type="InterPro" id="IPR037157">
    <property type="entry name" value="Acetyltransf_C_sf"/>
</dbReference>
<dbReference type="Gene3D" id="2.160.10.10">
    <property type="entry name" value="Hexapeptide repeat proteins"/>
    <property type="match status" value="1"/>
</dbReference>
<keyword evidence="4 8" id="KW-0808">Transferase</keyword>
<dbReference type="PANTHER" id="PTHR43480:SF1">
    <property type="entry name" value="ACYL-[ACYL-CARRIER-PROTEIN]--UDP-N-ACETYLGLUCOSAMINE O-ACYLTRANSFERASE, MITOCHONDRIAL-RELATED"/>
    <property type="match status" value="1"/>
</dbReference>
<keyword evidence="5 8" id="KW-0677">Repeat</keyword>
<dbReference type="HAMAP" id="MF_00387">
    <property type="entry name" value="LpxA"/>
    <property type="match status" value="1"/>
</dbReference>
<dbReference type="GO" id="GO:0016020">
    <property type="term" value="C:membrane"/>
    <property type="evidence" value="ECO:0007669"/>
    <property type="project" value="GOC"/>
</dbReference>
<dbReference type="InterPro" id="IPR029098">
    <property type="entry name" value="Acetyltransf_C"/>
</dbReference>
<gene>
    <name evidence="8 10" type="primary">lpxA</name>
    <name evidence="10" type="ORF">NUH88_01430</name>
</gene>
<dbReference type="GO" id="GO:0008780">
    <property type="term" value="F:acyl-[acyl-carrier-protein]-UDP-N-acetylglucosamine O-acyltransferase activity"/>
    <property type="evidence" value="ECO:0007669"/>
    <property type="project" value="UniProtKB-UniRule"/>
</dbReference>
<dbReference type="Gene3D" id="1.20.1180.10">
    <property type="entry name" value="Udp N-acetylglucosamine O-acyltransferase, C-terminal domain"/>
    <property type="match status" value="1"/>
</dbReference>
<evidence type="ECO:0000256" key="3">
    <source>
        <dbReference type="ARBA" id="ARBA00022556"/>
    </source>
</evidence>
<comment type="catalytic activity">
    <reaction evidence="8">
        <text>a (3R)-hydroxyacyl-[ACP] + UDP-N-acetyl-alpha-D-glucosamine = a UDP-3-O-[(3R)-3-hydroxyacyl]-N-acetyl-alpha-D-glucosamine + holo-[ACP]</text>
        <dbReference type="Rhea" id="RHEA:67812"/>
        <dbReference type="Rhea" id="RHEA-COMP:9685"/>
        <dbReference type="Rhea" id="RHEA-COMP:9945"/>
        <dbReference type="ChEBI" id="CHEBI:57705"/>
        <dbReference type="ChEBI" id="CHEBI:64479"/>
        <dbReference type="ChEBI" id="CHEBI:78827"/>
        <dbReference type="ChEBI" id="CHEBI:173225"/>
        <dbReference type="EC" id="2.3.1.129"/>
    </reaction>
</comment>
<keyword evidence="2 8" id="KW-0444">Lipid biosynthesis</keyword>
<sequence length="268" mass="28568">MTAQETKIHPTAIVDAAAEIGSGVEIGPYSVIGPDVVLGDGCRLKSHVVVEGRTRIGAETEIFPFTSIGQIPQDLKYNGEPSELHIGARNVIREHVTMNPGTEGGGMLTKVGDGCLFMAGSHVAHDCMVGDNVILANNATLAGHVSVGDFVILGGLSAVRQFCRIGKHAMVGGLTGVENDVIPFGTVMGDRARLSGLNLIGLKRRGYTPDQISELRKAYRLLFADEGTFQERVDEVAREYQDHEAVAEIVAFIRATSSRGAICQPSKD</sequence>
<dbReference type="EC" id="2.3.1.129" evidence="8"/>
<dbReference type="AlphaFoldDB" id="A0A9J7AU58"/>
<dbReference type="EMBL" id="CP102480">
    <property type="protein sequence ID" value="UUX50362.1"/>
    <property type="molecule type" value="Genomic_DNA"/>
</dbReference>
<dbReference type="PANTHER" id="PTHR43480">
    <property type="entry name" value="ACYL-[ACYL-CARRIER-PROTEIN]--UDP-N-ACETYLGLUCOSAMINE O-ACYLTRANSFERASE"/>
    <property type="match status" value="1"/>
</dbReference>
<dbReference type="GO" id="GO:0009245">
    <property type="term" value="P:lipid A biosynthetic process"/>
    <property type="evidence" value="ECO:0007669"/>
    <property type="project" value="UniProtKB-UniRule"/>
</dbReference>
<evidence type="ECO:0000256" key="1">
    <source>
        <dbReference type="ARBA" id="ARBA00022490"/>
    </source>
</evidence>
<comment type="function">
    <text evidence="8">Involved in the biosynthesis of lipid A, a phosphorylated glycolipid that anchors the lipopolysaccharide to the outer membrane of the cell.</text>
</comment>
<comment type="pathway">
    <text evidence="8">Glycolipid biosynthesis; lipid IV(A) biosynthesis; lipid IV(A) from (3R)-3-hydroxytetradecanoyl-[acyl-carrier-protein] and UDP-N-acetyl-alpha-D-glucosamine: step 1/6.</text>
</comment>
<evidence type="ECO:0000256" key="6">
    <source>
        <dbReference type="ARBA" id="ARBA00023098"/>
    </source>
</evidence>
<dbReference type="Proteomes" id="UP001060336">
    <property type="component" value="Chromosome"/>
</dbReference>
<evidence type="ECO:0000256" key="2">
    <source>
        <dbReference type="ARBA" id="ARBA00022516"/>
    </source>
</evidence>
<keyword evidence="1 8" id="KW-0963">Cytoplasm</keyword>
<dbReference type="InterPro" id="IPR010137">
    <property type="entry name" value="Lipid_A_LpxA"/>
</dbReference>
<name>A0A9J7AU58_9PROT</name>
<comment type="subcellular location">
    <subcellularLocation>
        <location evidence="8">Cytoplasm</location>
    </subcellularLocation>
</comment>
<dbReference type="Pfam" id="PF13720">
    <property type="entry name" value="Acetyltransf_11"/>
    <property type="match status" value="1"/>
</dbReference>
<comment type="subunit">
    <text evidence="8">Homotrimer.</text>
</comment>
<organism evidence="10 11">
    <name type="scientific">Nisaea acidiphila</name>
    <dbReference type="NCBI Taxonomy" id="1862145"/>
    <lineage>
        <taxon>Bacteria</taxon>
        <taxon>Pseudomonadati</taxon>
        <taxon>Pseudomonadota</taxon>
        <taxon>Alphaproteobacteria</taxon>
        <taxon>Rhodospirillales</taxon>
        <taxon>Thalassobaculaceae</taxon>
        <taxon>Nisaea</taxon>
    </lineage>
</organism>
<evidence type="ECO:0000256" key="7">
    <source>
        <dbReference type="ARBA" id="ARBA00023315"/>
    </source>
</evidence>
<evidence type="ECO:0000256" key="8">
    <source>
        <dbReference type="HAMAP-Rule" id="MF_00387"/>
    </source>
</evidence>
<keyword evidence="11" id="KW-1185">Reference proteome</keyword>
<dbReference type="RefSeq" id="WP_257769522.1">
    <property type="nucleotide sequence ID" value="NZ_CP102480.1"/>
</dbReference>
<evidence type="ECO:0000256" key="4">
    <source>
        <dbReference type="ARBA" id="ARBA00022679"/>
    </source>
</evidence>
<accession>A0A9J7AU58</accession>
<dbReference type="InterPro" id="IPR018357">
    <property type="entry name" value="Hexapep_transf_CS"/>
</dbReference>
<evidence type="ECO:0000256" key="5">
    <source>
        <dbReference type="ARBA" id="ARBA00022737"/>
    </source>
</evidence>
<dbReference type="KEGG" id="naci:NUH88_01430"/>
<dbReference type="CDD" id="cd03351">
    <property type="entry name" value="LbH_UDP-GlcNAc_AT"/>
    <property type="match status" value="1"/>
</dbReference>
<dbReference type="NCBIfam" id="NF003657">
    <property type="entry name" value="PRK05289.1"/>
    <property type="match status" value="1"/>
</dbReference>
<evidence type="ECO:0000313" key="10">
    <source>
        <dbReference type="EMBL" id="UUX50362.1"/>
    </source>
</evidence>
<keyword evidence="7 8" id="KW-0012">Acyltransferase</keyword>
<dbReference type="InterPro" id="IPR001451">
    <property type="entry name" value="Hexapep"/>
</dbReference>
<comment type="similarity">
    <text evidence="8">Belongs to the transferase hexapeptide repeat family. LpxA subfamily.</text>
</comment>
<keyword evidence="6 8" id="KW-0443">Lipid metabolism</keyword>
<dbReference type="PIRSF" id="PIRSF000456">
    <property type="entry name" value="UDP-GlcNAc_acltr"/>
    <property type="match status" value="1"/>
</dbReference>
<dbReference type="GO" id="GO:0005737">
    <property type="term" value="C:cytoplasm"/>
    <property type="evidence" value="ECO:0007669"/>
    <property type="project" value="UniProtKB-SubCell"/>
</dbReference>
<evidence type="ECO:0000313" key="11">
    <source>
        <dbReference type="Proteomes" id="UP001060336"/>
    </source>
</evidence>
<dbReference type="InterPro" id="IPR011004">
    <property type="entry name" value="Trimer_LpxA-like_sf"/>
</dbReference>
<dbReference type="PROSITE" id="PS00101">
    <property type="entry name" value="HEXAPEP_TRANSFERASES"/>
    <property type="match status" value="1"/>
</dbReference>
<dbReference type="Pfam" id="PF00132">
    <property type="entry name" value="Hexapep"/>
    <property type="match status" value="2"/>
</dbReference>
<keyword evidence="3 8" id="KW-0441">Lipid A biosynthesis</keyword>
<proteinExistence type="inferred from homology"/>
<protein>
    <recommendedName>
        <fullName evidence="8">Acyl-[acyl-carrier-protein]--UDP-N-acetylglucosamine O-acyltransferase</fullName>
        <shortName evidence="8">UDP-N-acetylglucosamine acyltransferase</shortName>
        <ecNumber evidence="8">2.3.1.129</ecNumber>
    </recommendedName>
</protein>
<dbReference type="NCBIfam" id="TIGR01852">
    <property type="entry name" value="lipid_A_lpxA"/>
    <property type="match status" value="1"/>
</dbReference>
<evidence type="ECO:0000259" key="9">
    <source>
        <dbReference type="Pfam" id="PF13720"/>
    </source>
</evidence>
<reference evidence="10" key="1">
    <citation type="submission" date="2022-08" db="EMBL/GenBank/DDBJ databases">
        <title>Nisaea acidiphila sp. nov., isolated from a marine algal debris and emended description of the genus Nisaea Urios et al. 2008.</title>
        <authorList>
            <person name="Kwon K."/>
        </authorList>
    </citation>
    <scope>NUCLEOTIDE SEQUENCE</scope>
    <source>
        <strain evidence="10">MEBiC11861</strain>
    </source>
</reference>